<protein>
    <submittedName>
        <fullName evidence="2">Acetamidase</fullName>
    </submittedName>
</protein>
<evidence type="ECO:0000256" key="1">
    <source>
        <dbReference type="SAM" id="SignalP"/>
    </source>
</evidence>
<name>A0A3A8NR79_9BACT</name>
<accession>A0A3A8NR79</accession>
<dbReference type="RefSeq" id="WP_120624034.1">
    <property type="nucleotide sequence ID" value="NZ_RAWG01000017.1"/>
</dbReference>
<dbReference type="PANTHER" id="PTHR31891">
    <property type="entry name" value="FORMAMIDASE C869.04-RELATED"/>
    <property type="match status" value="1"/>
</dbReference>
<dbReference type="Proteomes" id="UP000273405">
    <property type="component" value="Unassembled WGS sequence"/>
</dbReference>
<keyword evidence="3" id="KW-1185">Reference proteome</keyword>
<dbReference type="EMBL" id="RAWG01000017">
    <property type="protein sequence ID" value="RKH46867.1"/>
    <property type="molecule type" value="Genomic_DNA"/>
</dbReference>
<evidence type="ECO:0000313" key="2">
    <source>
        <dbReference type="EMBL" id="RKH46867.1"/>
    </source>
</evidence>
<dbReference type="Gene3D" id="3.10.28.20">
    <property type="entry name" value="Acetamidase/Formamidase-like domains"/>
    <property type="match status" value="1"/>
</dbReference>
<comment type="caution">
    <text evidence="2">The sequence shown here is derived from an EMBL/GenBank/DDBJ whole genome shotgun (WGS) entry which is preliminary data.</text>
</comment>
<gene>
    <name evidence="2" type="ORF">D7X12_04350</name>
</gene>
<keyword evidence="1" id="KW-0732">Signal</keyword>
<sequence length="435" mass="46176">MNRLLVLLLCLLPTVLLAQSPATEQWVVTTDLWGNPAYQLLTLERAGKQLQGVFDGDPLQGERVGNALRFTVTDARKQTYVFSGKVDGEALRGTADYPDSNNPQARATHAFTARRLPARPAGPPRVHTFKPTTWSNEFSAHRAPVLTVWPGDTVRTTTLDSGGMDAQGITRALFGNPQTGPFFIATANPGDTLVIRLQRVRLNRTFADSLDSIVGRALTPGLAAKAMELGKPVRWTLDLERGVASPEKASERLKRFTVPLRPMLGGLAVAPGFGAASLSTGDTGRSGGNMDFNEVVEGNTVFLPVSQPGALLYLGDAHAAQGDGETSQYALETSMDVEFTVDVVHGKPPPSTPRVESPTHLMALGQGGSLDDALRSATAGMAQWLEQDYGLTLSESAQVLGSSVQYVVANLAGRSVGVAAKLEKARLAGLAPAGK</sequence>
<dbReference type="InterPro" id="IPR004304">
    <property type="entry name" value="FmdA_AmdA"/>
</dbReference>
<dbReference type="OrthoDB" id="9785236at2"/>
<dbReference type="PANTHER" id="PTHR31891:SF1">
    <property type="entry name" value="FORMAMIDASE C869.04-RELATED"/>
    <property type="match status" value="1"/>
</dbReference>
<dbReference type="Gene3D" id="2.60.120.580">
    <property type="entry name" value="Acetamidase/Formamidase-like domains"/>
    <property type="match status" value="1"/>
</dbReference>
<organism evidence="2 3">
    <name type="scientific">Corallococcus sicarius</name>
    <dbReference type="NCBI Taxonomy" id="2316726"/>
    <lineage>
        <taxon>Bacteria</taxon>
        <taxon>Pseudomonadati</taxon>
        <taxon>Myxococcota</taxon>
        <taxon>Myxococcia</taxon>
        <taxon>Myxococcales</taxon>
        <taxon>Cystobacterineae</taxon>
        <taxon>Myxococcaceae</taxon>
        <taxon>Corallococcus</taxon>
    </lineage>
</organism>
<dbReference type="Pfam" id="PF03069">
    <property type="entry name" value="FmdA_AmdA"/>
    <property type="match status" value="1"/>
</dbReference>
<reference evidence="3" key="1">
    <citation type="submission" date="2018-09" db="EMBL/GenBank/DDBJ databases">
        <authorList>
            <person name="Livingstone P.G."/>
            <person name="Whitworth D.E."/>
        </authorList>
    </citation>
    <scope>NUCLEOTIDE SEQUENCE [LARGE SCALE GENOMIC DNA]</scope>
    <source>
        <strain evidence="3">CA040B</strain>
    </source>
</reference>
<evidence type="ECO:0000313" key="3">
    <source>
        <dbReference type="Proteomes" id="UP000273405"/>
    </source>
</evidence>
<feature type="chain" id="PRO_5017184474" evidence="1">
    <location>
        <begin position="19"/>
        <end position="435"/>
    </location>
</feature>
<dbReference type="GO" id="GO:0016811">
    <property type="term" value="F:hydrolase activity, acting on carbon-nitrogen (but not peptide) bonds, in linear amides"/>
    <property type="evidence" value="ECO:0007669"/>
    <property type="project" value="InterPro"/>
</dbReference>
<proteinExistence type="predicted"/>
<dbReference type="AlphaFoldDB" id="A0A3A8NR79"/>
<feature type="signal peptide" evidence="1">
    <location>
        <begin position="1"/>
        <end position="18"/>
    </location>
</feature>
<dbReference type="SUPFAM" id="SSF141130">
    <property type="entry name" value="Acetamidase/Formamidase-like"/>
    <property type="match status" value="1"/>
</dbReference>